<sequence length="167" mass="19619">MEKPIIFNTEMVTAIIQGRKTETRRVVKGFKPCQIGDILYVRETWGITNPLGDFARKNQTAEYMYKAGYAKGKRIPITLKDHKNLGKWKPSIHMPKDAARIFLKVINIRCDKLHEIDYEGVKKEGLEVGYDGWLKSFKDLWNGIYKNWDENPFVWVIEFERIINHES</sequence>
<evidence type="ECO:0008006" key="3">
    <source>
        <dbReference type="Google" id="ProtNLM"/>
    </source>
</evidence>
<protein>
    <recommendedName>
        <fullName evidence="3">ASCH domain-containing protein</fullName>
    </recommendedName>
</protein>
<evidence type="ECO:0000313" key="1">
    <source>
        <dbReference type="EMBL" id="QLY77820.1"/>
    </source>
</evidence>
<reference evidence="1 2" key="1">
    <citation type="submission" date="2020-07" db="EMBL/GenBank/DDBJ databases">
        <title>Electron transfer.</title>
        <authorList>
            <person name="Huang L."/>
            <person name="Liu X."/>
            <person name="Zhou S."/>
        </authorList>
    </citation>
    <scope>NUCLEOTIDE SEQUENCE [LARGE SCALE GENOMIC DNA]</scope>
    <source>
        <strain evidence="1 2">Lx1</strain>
    </source>
</reference>
<organism evidence="1 2">
    <name type="scientific">Clostridium intestinale</name>
    <dbReference type="NCBI Taxonomy" id="36845"/>
    <lineage>
        <taxon>Bacteria</taxon>
        <taxon>Bacillati</taxon>
        <taxon>Bacillota</taxon>
        <taxon>Clostridia</taxon>
        <taxon>Eubacteriales</taxon>
        <taxon>Clostridiaceae</taxon>
        <taxon>Clostridium</taxon>
    </lineage>
</organism>
<dbReference type="KEGG" id="cint:HZF06_11930"/>
<dbReference type="AlphaFoldDB" id="A0A7D7A1C8"/>
<name>A0A7D7A1C8_9CLOT</name>
<proteinExistence type="predicted"/>
<accession>A0A7D7A1C8</accession>
<dbReference type="Proteomes" id="UP000512286">
    <property type="component" value="Chromosome"/>
</dbReference>
<gene>
    <name evidence="1" type="ORF">HZF06_11930</name>
</gene>
<dbReference type="RefSeq" id="WP_181600314.1">
    <property type="nucleotide sequence ID" value="NZ_CP059378.1"/>
</dbReference>
<evidence type="ECO:0000313" key="2">
    <source>
        <dbReference type="Proteomes" id="UP000512286"/>
    </source>
</evidence>
<dbReference type="EMBL" id="CP059378">
    <property type="protein sequence ID" value="QLY77820.1"/>
    <property type="molecule type" value="Genomic_DNA"/>
</dbReference>